<name>A0ABS3VCT0_9ACTN</name>
<feature type="compositionally biased region" description="Low complexity" evidence="2">
    <location>
        <begin position="8"/>
        <end position="22"/>
    </location>
</feature>
<sequence length="297" mass="32547">MPKVAVHTAPPRAGADGRGATPTHRRPYDRWKRLFDVLGALVVLTVGAPLLALVALVVLVTHGRPVLFRHTRPGLHGELFDVVKFRTMLHPDPDRGLVTDAQRLTRVGRWLRASSLDELPEFWNVLRGEMSVVGPRPHLVRYLDLYNAEQARRHEVRPGITGLAQVRGRNALSWEAKFGYDVEYVDRRSFLLDLKILLTTVRVVLTREGISAPGAATWHEFTGNAPAPASAPTDDRANASAPADARTDASAPTYARPDASSPADTRTDASSPVYVQPVDGPGPVSSPVDDRDAAYRR</sequence>
<evidence type="ECO:0000256" key="2">
    <source>
        <dbReference type="SAM" id="MobiDB-lite"/>
    </source>
</evidence>
<dbReference type="PANTHER" id="PTHR30576">
    <property type="entry name" value="COLANIC BIOSYNTHESIS UDP-GLUCOSE LIPID CARRIER TRANSFERASE"/>
    <property type="match status" value="1"/>
</dbReference>
<keyword evidence="5" id="KW-0808">Transferase</keyword>
<keyword evidence="3" id="KW-1133">Transmembrane helix</keyword>
<dbReference type="InterPro" id="IPR003362">
    <property type="entry name" value="Bact_transf"/>
</dbReference>
<feature type="region of interest" description="Disordered" evidence="2">
    <location>
        <begin position="1"/>
        <end position="24"/>
    </location>
</feature>
<evidence type="ECO:0000313" key="6">
    <source>
        <dbReference type="Proteomes" id="UP000671399"/>
    </source>
</evidence>
<reference evidence="5 6" key="1">
    <citation type="submission" date="2021-03" db="EMBL/GenBank/DDBJ databases">
        <authorList>
            <person name="Lee D.-H."/>
        </authorList>
    </citation>
    <scope>NUCLEOTIDE SEQUENCE [LARGE SCALE GENOMIC DNA]</scope>
    <source>
        <strain evidence="5 6">MMS20-R2-23</strain>
    </source>
</reference>
<dbReference type="Pfam" id="PF02397">
    <property type="entry name" value="Bac_transf"/>
    <property type="match status" value="1"/>
</dbReference>
<gene>
    <name evidence="5" type="ORF">JQN83_21835</name>
</gene>
<feature type="region of interest" description="Disordered" evidence="2">
    <location>
        <begin position="218"/>
        <end position="297"/>
    </location>
</feature>
<feature type="compositionally biased region" description="Low complexity" evidence="2">
    <location>
        <begin position="277"/>
        <end position="287"/>
    </location>
</feature>
<evidence type="ECO:0000256" key="1">
    <source>
        <dbReference type="ARBA" id="ARBA00006464"/>
    </source>
</evidence>
<dbReference type="EMBL" id="JAGFWR010000014">
    <property type="protein sequence ID" value="MBO4163433.1"/>
    <property type="molecule type" value="Genomic_DNA"/>
</dbReference>
<evidence type="ECO:0000313" key="5">
    <source>
        <dbReference type="EMBL" id="MBO4163433.1"/>
    </source>
</evidence>
<evidence type="ECO:0000256" key="3">
    <source>
        <dbReference type="SAM" id="Phobius"/>
    </source>
</evidence>
<proteinExistence type="inferred from homology"/>
<keyword evidence="3" id="KW-0472">Membrane</keyword>
<organism evidence="5 6">
    <name type="scientific">Micromonospora antibiotica</name>
    <dbReference type="NCBI Taxonomy" id="2807623"/>
    <lineage>
        <taxon>Bacteria</taxon>
        <taxon>Bacillati</taxon>
        <taxon>Actinomycetota</taxon>
        <taxon>Actinomycetes</taxon>
        <taxon>Micromonosporales</taxon>
        <taxon>Micromonosporaceae</taxon>
        <taxon>Micromonospora</taxon>
    </lineage>
</organism>
<dbReference type="RefSeq" id="WP_208568999.1">
    <property type="nucleotide sequence ID" value="NZ_JAGFWR010000014.1"/>
</dbReference>
<evidence type="ECO:0000259" key="4">
    <source>
        <dbReference type="Pfam" id="PF02397"/>
    </source>
</evidence>
<keyword evidence="3" id="KW-0812">Transmembrane</keyword>
<protein>
    <submittedName>
        <fullName evidence="5">Sugar transferase</fullName>
    </submittedName>
</protein>
<feature type="domain" description="Bacterial sugar transferase" evidence="4">
    <location>
        <begin position="32"/>
        <end position="205"/>
    </location>
</feature>
<dbReference type="GO" id="GO:0016740">
    <property type="term" value="F:transferase activity"/>
    <property type="evidence" value="ECO:0007669"/>
    <property type="project" value="UniProtKB-KW"/>
</dbReference>
<dbReference type="Proteomes" id="UP000671399">
    <property type="component" value="Unassembled WGS sequence"/>
</dbReference>
<comment type="caution">
    <text evidence="5">The sequence shown here is derived from an EMBL/GenBank/DDBJ whole genome shotgun (WGS) entry which is preliminary data.</text>
</comment>
<dbReference type="PANTHER" id="PTHR30576:SF8">
    <property type="entry name" value="UNDECAPRENYL-PHOSPHATE GALACTOSE PHOSPHOTRANSFERASE"/>
    <property type="match status" value="1"/>
</dbReference>
<keyword evidence="6" id="KW-1185">Reference proteome</keyword>
<feature type="transmembrane region" description="Helical" evidence="3">
    <location>
        <begin position="34"/>
        <end position="60"/>
    </location>
</feature>
<comment type="similarity">
    <text evidence="1">Belongs to the bacterial sugar transferase family.</text>
</comment>
<accession>A0ABS3VCT0</accession>
<feature type="compositionally biased region" description="Basic and acidic residues" evidence="2">
    <location>
        <begin position="288"/>
        <end position="297"/>
    </location>
</feature>